<evidence type="ECO:0000313" key="3">
    <source>
        <dbReference type="EMBL" id="KAE8245487.1"/>
    </source>
</evidence>
<feature type="region of interest" description="Disordered" evidence="1">
    <location>
        <begin position="132"/>
        <end position="320"/>
    </location>
</feature>
<feature type="compositionally biased region" description="Basic and acidic residues" evidence="1">
    <location>
        <begin position="276"/>
        <end position="295"/>
    </location>
</feature>
<feature type="compositionally biased region" description="Polar residues" evidence="1">
    <location>
        <begin position="180"/>
        <end position="201"/>
    </location>
</feature>
<comment type="caution">
    <text evidence="3">The sequence shown here is derived from an EMBL/GenBank/DDBJ whole genome shotgun (WGS) entry which is preliminary data.</text>
</comment>
<evidence type="ECO:0000256" key="1">
    <source>
        <dbReference type="SAM" id="MobiDB-lite"/>
    </source>
</evidence>
<dbReference type="EMBL" id="LWDF02000501">
    <property type="protein sequence ID" value="KAE8245487.1"/>
    <property type="molecule type" value="Genomic_DNA"/>
</dbReference>
<feature type="compositionally biased region" description="Low complexity" evidence="1">
    <location>
        <begin position="224"/>
        <end position="233"/>
    </location>
</feature>
<dbReference type="Proteomes" id="UP000077521">
    <property type="component" value="Unassembled WGS sequence"/>
</dbReference>
<keyword evidence="2" id="KW-0812">Transmembrane</keyword>
<protein>
    <submittedName>
        <fullName evidence="3">Uncharacterized protein</fullName>
    </submittedName>
</protein>
<feature type="transmembrane region" description="Helical" evidence="2">
    <location>
        <begin position="79"/>
        <end position="100"/>
    </location>
</feature>
<gene>
    <name evidence="3" type="ORF">A4X13_0g5885</name>
</gene>
<reference evidence="3" key="1">
    <citation type="submission" date="2016-04" db="EMBL/GenBank/DDBJ databases">
        <authorList>
            <person name="Nguyen H.D."/>
            <person name="Samba Siva P."/>
            <person name="Cullis J."/>
            <person name="Levesque C.A."/>
            <person name="Hambleton S."/>
        </authorList>
    </citation>
    <scope>NUCLEOTIDE SEQUENCE</scope>
    <source>
        <strain evidence="3">DAOMC 236416</strain>
    </source>
</reference>
<evidence type="ECO:0000256" key="2">
    <source>
        <dbReference type="SAM" id="Phobius"/>
    </source>
</evidence>
<dbReference type="AlphaFoldDB" id="A0A177TGJ0"/>
<feature type="compositionally biased region" description="Low complexity" evidence="1">
    <location>
        <begin position="165"/>
        <end position="179"/>
    </location>
</feature>
<keyword evidence="2" id="KW-1133">Transmembrane helix</keyword>
<proteinExistence type="predicted"/>
<sequence>MSSFDAQQRTEYGAGQQRSPQPGSAAAPGPQPRPPVQITPKEYEALKKLQSSVNGWRTGGFFFGSALSAFFCRRKKPPFGIPATLLVSFLGGMGGAYAAMPLGVISARKKLQQVEDPNHFKQVLVEAMAQKRLPGNPSSPLSRPPQVAAGDSVDMDGDQSMDSGFSSAPTTSSPFATSSNQYSPNNAQHPTSSGAGSSRWSQIRGERTSSSSTWDRIRKTATPSSSASNNDSSQEQFEPYPTLDRAQQPTTYSGSDSPSGSSPFPASTSGGEDDEYARQQREFDAMLLKERRMAEDNQGAERLGSPFVSGRPESARQPRW</sequence>
<accession>A0A177TGJ0</accession>
<feature type="compositionally biased region" description="Low complexity" evidence="1">
    <location>
        <begin position="16"/>
        <end position="28"/>
    </location>
</feature>
<feature type="compositionally biased region" description="Low complexity" evidence="1">
    <location>
        <begin position="249"/>
        <end position="270"/>
    </location>
</feature>
<reference evidence="3" key="2">
    <citation type="journal article" date="2019" name="IMA Fungus">
        <title>Genome sequencing and comparison of five Tilletia species to identify candidate genes for the detection of regulated species infecting wheat.</title>
        <authorList>
            <person name="Nguyen H.D.T."/>
            <person name="Sultana T."/>
            <person name="Kesanakurti P."/>
            <person name="Hambleton S."/>
        </authorList>
    </citation>
    <scope>NUCLEOTIDE SEQUENCE</scope>
    <source>
        <strain evidence="3">DAOMC 236416</strain>
    </source>
</reference>
<organism evidence="3 4">
    <name type="scientific">Tilletia indica</name>
    <dbReference type="NCBI Taxonomy" id="43049"/>
    <lineage>
        <taxon>Eukaryota</taxon>
        <taxon>Fungi</taxon>
        <taxon>Dikarya</taxon>
        <taxon>Basidiomycota</taxon>
        <taxon>Ustilaginomycotina</taxon>
        <taxon>Exobasidiomycetes</taxon>
        <taxon>Tilletiales</taxon>
        <taxon>Tilletiaceae</taxon>
        <taxon>Tilletia</taxon>
    </lineage>
</organism>
<name>A0A177TGJ0_9BASI</name>
<feature type="region of interest" description="Disordered" evidence="1">
    <location>
        <begin position="1"/>
        <end position="39"/>
    </location>
</feature>
<evidence type="ECO:0000313" key="4">
    <source>
        <dbReference type="Proteomes" id="UP000077521"/>
    </source>
</evidence>
<feature type="compositionally biased region" description="Polar residues" evidence="1">
    <location>
        <begin position="1"/>
        <end position="10"/>
    </location>
</feature>
<keyword evidence="2" id="KW-0472">Membrane</keyword>
<keyword evidence="4" id="KW-1185">Reference proteome</keyword>